<dbReference type="AlphaFoldDB" id="A0A6C0IDX9"/>
<protein>
    <recommendedName>
        <fullName evidence="2">Glycosyltransferase</fullName>
    </recommendedName>
</protein>
<dbReference type="Pfam" id="PF10933">
    <property type="entry name" value="DUF2827"/>
    <property type="match status" value="1"/>
</dbReference>
<evidence type="ECO:0008006" key="2">
    <source>
        <dbReference type="Google" id="ProtNLM"/>
    </source>
</evidence>
<dbReference type="InterPro" id="IPR021234">
    <property type="entry name" value="DUF2827"/>
</dbReference>
<proteinExistence type="predicted"/>
<sequence>MSKLPGYTEIAPGPTDSIKPCTSMTAIPPLLNRRVILIATASINAQNIFSNGLFQNIYLIYRLTEAIGWLPIFVVSEKPKCLDDIPKVLHNCRIAGIDDIVKQPLPASIYLEIGMSVDVNMRRFLKMLGARICKLYLGNILNIDIETPLFYFPMTFLHHSIGEQDEIWVSPHYQQHAQYAAAINHIEPGSKYQRVAPYIWDPSILLDDGRRQLQWRPKQANEKQILLIMEPNISFQKCSLMPLMAAEAFYRKNPTWDGEVVVVNGEKLIQSTYFLPSVYQHLKLVEDNKVKLVGRRDMKDMMAETPSMIALCHQVNNDYNYMTMELMYTGFPLIHNAGAWSEYGYYYPDNDIDAAAEQIKYVLDSHSERIELYKSHGRALAWKHSLYNPDVQAAWKALLEAP</sequence>
<accession>A0A6C0IDX9</accession>
<reference evidence="1" key="1">
    <citation type="journal article" date="2020" name="Nature">
        <title>Giant virus diversity and host interactions through global metagenomics.</title>
        <authorList>
            <person name="Schulz F."/>
            <person name="Roux S."/>
            <person name="Paez-Espino D."/>
            <person name="Jungbluth S."/>
            <person name="Walsh D.A."/>
            <person name="Denef V.J."/>
            <person name="McMahon K.D."/>
            <person name="Konstantinidis K.T."/>
            <person name="Eloe-Fadrosh E.A."/>
            <person name="Kyrpides N.C."/>
            <person name="Woyke T."/>
        </authorList>
    </citation>
    <scope>NUCLEOTIDE SEQUENCE</scope>
    <source>
        <strain evidence="1">GVMAG-M-3300023184-62</strain>
    </source>
</reference>
<dbReference type="EMBL" id="MN740152">
    <property type="protein sequence ID" value="QHT89723.1"/>
    <property type="molecule type" value="Genomic_DNA"/>
</dbReference>
<evidence type="ECO:0000313" key="1">
    <source>
        <dbReference type="EMBL" id="QHT89723.1"/>
    </source>
</evidence>
<organism evidence="1">
    <name type="scientific">viral metagenome</name>
    <dbReference type="NCBI Taxonomy" id="1070528"/>
    <lineage>
        <taxon>unclassified sequences</taxon>
        <taxon>metagenomes</taxon>
        <taxon>organismal metagenomes</taxon>
    </lineage>
</organism>
<name>A0A6C0IDX9_9ZZZZ</name>
<dbReference type="Gene3D" id="3.40.50.2000">
    <property type="entry name" value="Glycogen Phosphorylase B"/>
    <property type="match status" value="1"/>
</dbReference>